<evidence type="ECO:0000259" key="7">
    <source>
        <dbReference type="PROSITE" id="PS50016"/>
    </source>
</evidence>
<feature type="coiled-coil region" evidence="5">
    <location>
        <begin position="564"/>
        <end position="602"/>
    </location>
</feature>
<evidence type="ECO:0000256" key="6">
    <source>
        <dbReference type="SAM" id="MobiDB-lite"/>
    </source>
</evidence>
<protein>
    <submittedName>
        <fullName evidence="9">PHD finger protein 21A isoform X2</fullName>
    </submittedName>
</protein>
<keyword evidence="3" id="KW-0862">Zinc</keyword>
<proteinExistence type="predicted"/>
<reference evidence="9" key="1">
    <citation type="submission" date="2025-08" db="UniProtKB">
        <authorList>
            <consortium name="RefSeq"/>
        </authorList>
    </citation>
    <scope>IDENTIFICATION</scope>
</reference>
<dbReference type="CDD" id="cd15523">
    <property type="entry name" value="PHD_PHF21A"/>
    <property type="match status" value="1"/>
</dbReference>
<organism evidence="8 9">
    <name type="scientific">Clupea harengus</name>
    <name type="common">Atlantic herring</name>
    <dbReference type="NCBI Taxonomy" id="7950"/>
    <lineage>
        <taxon>Eukaryota</taxon>
        <taxon>Metazoa</taxon>
        <taxon>Chordata</taxon>
        <taxon>Craniata</taxon>
        <taxon>Vertebrata</taxon>
        <taxon>Euteleostomi</taxon>
        <taxon>Actinopterygii</taxon>
        <taxon>Neopterygii</taxon>
        <taxon>Teleostei</taxon>
        <taxon>Clupei</taxon>
        <taxon>Clupeiformes</taxon>
        <taxon>Clupeoidei</taxon>
        <taxon>Clupeidae</taxon>
        <taxon>Clupea</taxon>
    </lineage>
</organism>
<evidence type="ECO:0000256" key="4">
    <source>
        <dbReference type="PROSITE-ProRule" id="PRU00146"/>
    </source>
</evidence>
<feature type="region of interest" description="Disordered" evidence="6">
    <location>
        <begin position="416"/>
        <end position="483"/>
    </location>
</feature>
<evidence type="ECO:0000256" key="2">
    <source>
        <dbReference type="ARBA" id="ARBA00022771"/>
    </source>
</evidence>
<feature type="compositionally biased region" description="Polar residues" evidence="6">
    <location>
        <begin position="904"/>
        <end position="929"/>
    </location>
</feature>
<keyword evidence="5" id="KW-0175">Coiled coil</keyword>
<evidence type="ECO:0000256" key="3">
    <source>
        <dbReference type="ARBA" id="ARBA00022833"/>
    </source>
</evidence>
<evidence type="ECO:0000256" key="5">
    <source>
        <dbReference type="SAM" id="Coils"/>
    </source>
</evidence>
<dbReference type="GO" id="GO:0003682">
    <property type="term" value="F:chromatin binding"/>
    <property type="evidence" value="ECO:0007669"/>
    <property type="project" value="TreeGrafter"/>
</dbReference>
<dbReference type="GO" id="GO:0000118">
    <property type="term" value="C:histone deacetylase complex"/>
    <property type="evidence" value="ECO:0007669"/>
    <property type="project" value="TreeGrafter"/>
</dbReference>
<dbReference type="PROSITE" id="PS01359">
    <property type="entry name" value="ZF_PHD_1"/>
    <property type="match status" value="1"/>
</dbReference>
<dbReference type="AlphaFoldDB" id="A0A8M1K8S5"/>
<evidence type="ECO:0000313" key="9">
    <source>
        <dbReference type="RefSeq" id="XP_042560277.1"/>
    </source>
</evidence>
<dbReference type="SMART" id="SM00249">
    <property type="entry name" value="PHD"/>
    <property type="match status" value="1"/>
</dbReference>
<keyword evidence="1" id="KW-0479">Metal-binding</keyword>
<dbReference type="InterPro" id="IPR001965">
    <property type="entry name" value="Znf_PHD"/>
</dbReference>
<evidence type="ECO:0000313" key="8">
    <source>
        <dbReference type="Proteomes" id="UP000515152"/>
    </source>
</evidence>
<feature type="compositionally biased region" description="Low complexity" evidence="6">
    <location>
        <begin position="741"/>
        <end position="756"/>
    </location>
</feature>
<dbReference type="RefSeq" id="XP_042560277.1">
    <property type="nucleotide sequence ID" value="XM_042704343.1"/>
</dbReference>
<dbReference type="GO" id="GO:0008270">
    <property type="term" value="F:zinc ion binding"/>
    <property type="evidence" value="ECO:0007669"/>
    <property type="project" value="UniProtKB-KW"/>
</dbReference>
<sequence>MMELQTLQEALKVEIQVHQKLVAQMKQDPQNADLKKQLHELQAKITALSEKQKKVVEQLRKDLMVKQEPELKLQLQTQTADTKHLLQLPTAPTQQPTPPQQVPYRTTHTEHRQTRNTGLHQKTLTVTPVLTAKTLPLVLKAATTIPASAGQCPTVAMVTAISNLAKPVVNSDSQATPINLQVASKLANQGSEPVRIISKNAIVVQAATTTSAQPIKVPQFVPPARATPRPAYLPQVRPKPPVPNNVPIAPAPASAPPPPMVAAPPQLLQRPIMLATKLSPTSLSQTTPIHQVRIVNGQPCATLSKNASTGQVTGIVISAAAPTLQISSLPTDAKGGAEHVRMKTTPSSTPPLAPVAKPRYEDNPQKLAFMVSLGLVTHDHLEEIQSRRQERKRRTTANPVYSGAVFEPERKKSAVTYLNTPLHQGTRKRGRPPKYSSVPDPSAHPPCSPSGCHPASLAPERLDAGGLPFPAHPHTLPLPTPSSGDGDIHEDFCAVCRRSGQLLMCDTCSRVYHLPCLDPPLKNIPKGMWICPKCQDQILKKEDAIPWPGTLAIVHSYIAYKEAKEEEKQKLLKWSAELKLEREQLEQRVKQLTNSVTKCMETKNTILARQKEMQSSLEKVKHLISLIQSFERKQTLEPEASQPVTEESSKIVPEVNMEVTSEVNEEVTSEINKEITSEINKEITSEINKDVPSEVNMAVPSEVNMAVPSEVNMEVPSEVNLEVPSEVNMEVTSEVNMEVTSEVSAEATAGGAAEPASRVEPSSEVEPDSKMEPVSDVGSSAEVEPASGIAVGSEADLSLKEEPSSEAEARSDVMAGSEVPVGSASGLGGCTEALATGRPAEPMDVSANGDTDSHTESTVNSCPNAVQPEASAALLPSNGTEDVGGQGEAAEEADQDREQDRSSNGKTSEGSKEQNSASNSKTSEGSQEPVQLPPHIQAESPK</sequence>
<dbReference type="GO" id="GO:0000122">
    <property type="term" value="P:negative regulation of transcription by RNA polymerase II"/>
    <property type="evidence" value="ECO:0007669"/>
    <property type="project" value="TreeGrafter"/>
</dbReference>
<dbReference type="CTD" id="565544"/>
<dbReference type="InterPro" id="IPR019787">
    <property type="entry name" value="Znf_PHD-finger"/>
</dbReference>
<feature type="compositionally biased region" description="Low complexity" evidence="6">
    <location>
        <begin position="467"/>
        <end position="477"/>
    </location>
</feature>
<accession>A0A8M1K8S5</accession>
<dbReference type="Proteomes" id="UP000515152">
    <property type="component" value="Chromosome 3"/>
</dbReference>
<feature type="compositionally biased region" description="Basic and acidic residues" evidence="6">
    <location>
        <begin position="797"/>
        <end position="811"/>
    </location>
</feature>
<evidence type="ECO:0000256" key="1">
    <source>
        <dbReference type="ARBA" id="ARBA00022723"/>
    </source>
</evidence>
<feature type="region of interest" description="Disordered" evidence="6">
    <location>
        <begin position="734"/>
        <end position="942"/>
    </location>
</feature>
<dbReference type="PANTHER" id="PTHR24102">
    <property type="entry name" value="PHD FINGER PROTEIN"/>
    <property type="match status" value="1"/>
</dbReference>
<dbReference type="PANTHER" id="PTHR24102:SF6">
    <property type="entry name" value="PHD FINGER PROTEIN 21A"/>
    <property type="match status" value="1"/>
</dbReference>
<dbReference type="Pfam" id="PF00628">
    <property type="entry name" value="PHD"/>
    <property type="match status" value="1"/>
</dbReference>
<gene>
    <name evidence="9" type="primary">phf21ab</name>
</gene>
<feature type="domain" description="PHD-type" evidence="7">
    <location>
        <begin position="490"/>
        <end position="537"/>
    </location>
</feature>
<dbReference type="PROSITE" id="PS50016">
    <property type="entry name" value="ZF_PHD_2"/>
    <property type="match status" value="1"/>
</dbReference>
<name>A0A8M1K8S5_CLUHA</name>
<keyword evidence="8" id="KW-1185">Reference proteome</keyword>
<dbReference type="GeneID" id="105892361"/>
<keyword evidence="2 4" id="KW-0863">Zinc-finger</keyword>
<feature type="coiled-coil region" evidence="5">
    <location>
        <begin position="31"/>
        <end position="58"/>
    </location>
</feature>
<dbReference type="InterPro" id="IPR019786">
    <property type="entry name" value="Zinc_finger_PHD-type_CS"/>
</dbReference>